<reference evidence="1" key="1">
    <citation type="journal article" date="2021" name="Proc. Natl. Acad. Sci. U.S.A.">
        <title>A Catalog of Tens of Thousands of Viruses from Human Metagenomes Reveals Hidden Associations with Chronic Diseases.</title>
        <authorList>
            <person name="Tisza M.J."/>
            <person name="Buck C.B."/>
        </authorList>
    </citation>
    <scope>NUCLEOTIDE SEQUENCE</scope>
    <source>
        <strain evidence="1">CtHG14</strain>
    </source>
</reference>
<protein>
    <submittedName>
        <fullName evidence="1">Uncharacterized protein</fullName>
    </submittedName>
</protein>
<proteinExistence type="predicted"/>
<name>A0A8S5RJQ5_9VIRU</name>
<evidence type="ECO:0000313" key="1">
    <source>
        <dbReference type="EMBL" id="DAE31277.1"/>
    </source>
</evidence>
<accession>A0A8S5RJQ5</accession>
<sequence>MFWLIPTLKNSERSTAGAQLAVFLCLFSDIQP</sequence>
<organism evidence="1">
    <name type="scientific">virus sp. ctHG14</name>
    <dbReference type="NCBI Taxonomy" id="2827626"/>
    <lineage>
        <taxon>Viruses</taxon>
    </lineage>
</organism>
<dbReference type="EMBL" id="BK059106">
    <property type="protein sequence ID" value="DAE31277.1"/>
    <property type="molecule type" value="Genomic_DNA"/>
</dbReference>